<dbReference type="Proteomes" id="UP000014254">
    <property type="component" value="Unassembled WGS sequence"/>
</dbReference>
<feature type="compositionally biased region" description="Basic and acidic residues" evidence="1">
    <location>
        <begin position="351"/>
        <end position="360"/>
    </location>
</feature>
<feature type="compositionally biased region" description="Polar residues" evidence="1">
    <location>
        <begin position="653"/>
        <end position="663"/>
    </location>
</feature>
<feature type="compositionally biased region" description="Basic and acidic residues" evidence="1">
    <location>
        <begin position="622"/>
        <end position="636"/>
    </location>
</feature>
<name>S2JQ57_MUCC1</name>
<feature type="compositionally biased region" description="Polar residues" evidence="1">
    <location>
        <begin position="1"/>
        <end position="11"/>
    </location>
</feature>
<feature type="region of interest" description="Disordered" evidence="1">
    <location>
        <begin position="323"/>
        <end position="412"/>
    </location>
</feature>
<organism evidence="3 4">
    <name type="scientific">Mucor circinelloides f. circinelloides (strain 1006PhL)</name>
    <name type="common">Mucormycosis agent</name>
    <name type="synonym">Calyptromyces circinelloides</name>
    <dbReference type="NCBI Taxonomy" id="1220926"/>
    <lineage>
        <taxon>Eukaryota</taxon>
        <taxon>Fungi</taxon>
        <taxon>Fungi incertae sedis</taxon>
        <taxon>Mucoromycota</taxon>
        <taxon>Mucoromycotina</taxon>
        <taxon>Mucoromycetes</taxon>
        <taxon>Mucorales</taxon>
        <taxon>Mucorineae</taxon>
        <taxon>Mucoraceae</taxon>
        <taxon>Mucor</taxon>
    </lineage>
</organism>
<feature type="compositionally biased region" description="Low complexity" evidence="1">
    <location>
        <begin position="335"/>
        <end position="350"/>
    </location>
</feature>
<dbReference type="OMA" id="KPRSWRT"/>
<keyword evidence="4" id="KW-1185">Reference proteome</keyword>
<dbReference type="PROSITE" id="PS50172">
    <property type="entry name" value="BRCT"/>
    <property type="match status" value="2"/>
</dbReference>
<dbReference type="GO" id="GO:0000278">
    <property type="term" value="P:mitotic cell cycle"/>
    <property type="evidence" value="ECO:0007669"/>
    <property type="project" value="TreeGrafter"/>
</dbReference>
<feature type="region of interest" description="Disordered" evidence="1">
    <location>
        <begin position="1"/>
        <end position="89"/>
    </location>
</feature>
<feature type="domain" description="BRCT" evidence="2">
    <location>
        <begin position="90"/>
        <end position="181"/>
    </location>
</feature>
<dbReference type="InterPro" id="IPR001357">
    <property type="entry name" value="BRCT_dom"/>
</dbReference>
<dbReference type="STRING" id="1220926.S2JQ57"/>
<dbReference type="CDD" id="cd17736">
    <property type="entry name" value="BRCT_microcephalin_rpt2"/>
    <property type="match status" value="1"/>
</dbReference>
<feature type="compositionally biased region" description="Polar residues" evidence="1">
    <location>
        <begin position="79"/>
        <end position="89"/>
    </location>
</feature>
<accession>S2JQ57</accession>
<gene>
    <name evidence="3" type="ORF">HMPREF1544_00934</name>
</gene>
<dbReference type="Pfam" id="PF00533">
    <property type="entry name" value="BRCT"/>
    <property type="match status" value="1"/>
</dbReference>
<evidence type="ECO:0000256" key="1">
    <source>
        <dbReference type="SAM" id="MobiDB-lite"/>
    </source>
</evidence>
<feature type="compositionally biased region" description="Low complexity" evidence="1">
    <location>
        <begin position="52"/>
        <end position="77"/>
    </location>
</feature>
<dbReference type="CDD" id="cd17716">
    <property type="entry name" value="BRCT_microcephalin_rpt1"/>
    <property type="match status" value="1"/>
</dbReference>
<dbReference type="eggNOG" id="KOG4362">
    <property type="taxonomic scope" value="Eukaryota"/>
</dbReference>
<dbReference type="PANTHER" id="PTHR14625">
    <property type="entry name" value="MICROCEPHALIN"/>
    <property type="match status" value="1"/>
</dbReference>
<dbReference type="InParanoid" id="S2JQ57"/>
<dbReference type="AlphaFoldDB" id="S2JQ57"/>
<feature type="compositionally biased region" description="Polar residues" evidence="1">
    <location>
        <begin position="367"/>
        <end position="379"/>
    </location>
</feature>
<dbReference type="CDD" id="cd17751">
    <property type="entry name" value="BRCT_microcephalin_rpt3"/>
    <property type="match status" value="1"/>
</dbReference>
<dbReference type="SMART" id="SM00292">
    <property type="entry name" value="BRCT"/>
    <property type="match status" value="3"/>
</dbReference>
<feature type="region of interest" description="Disordered" evidence="1">
    <location>
        <begin position="291"/>
        <end position="310"/>
    </location>
</feature>
<feature type="domain" description="BRCT" evidence="2">
    <location>
        <begin position="414"/>
        <end position="497"/>
    </location>
</feature>
<sequence>MVLPPSNSSRLSALKNARHSASKTKQTGIADFLKKSQPIVPAQHQHHRTSRPSTSQPLKQPPQTSSQPSQRQRQKSPILSETQNTSTSVQSNKILNGVVACLDVRTEDGDDVSQNFERALQSMGAKTRRTFSDSITHLIFKNGSPATLKKAMSKNVFIINLLWISRCKREGKRLPEKDFIIERPQGLVIAGKKRRKSMEPGKVRALVLNELEASLSSSSDGSTHDDSKVETRRQTIATSNWIARDFKKPSAAESLSRKRHIQEAEAYDQEVEQEVLPPRLSLPISVESIASRHISKKQKTPTATPVHAPSMQMKEQIKARFSIGQAPTSNPVTKSSSTNGSSANNNNSNATDDKIDDTLRQIDPSKLSISTPTQVSSTPIKRKRRLTGSLGRPSLSGSIDTLPPAKSDTTNNKPQTIVLTSVALANRTRCEEIIKKLGKYQLATEVTETTSHVLAGAPRRTKSVTLAFLRGAWILNPEWLIQCEIKGEYIPEDDFELLKWYPRAKEARKRERLIPSTTHIKVHSSSSGVDFIKELIKLAGGTTVENDKEADIIICDKSKMLNDKRAVTDHWLFESIEYWKCAVGAAAVYVNRRNSQTSETESMSPIALARRKSSTVQFDPEWSSRKQPEILWRRDNGVSFSHNSKPKYPTGQKDIQQSSSTSK</sequence>
<dbReference type="VEuPathDB" id="FungiDB:HMPREF1544_00934"/>
<dbReference type="InterPro" id="IPR036420">
    <property type="entry name" value="BRCT_dom_sf"/>
</dbReference>
<dbReference type="SUPFAM" id="SSF52113">
    <property type="entry name" value="BRCT domain"/>
    <property type="match status" value="3"/>
</dbReference>
<dbReference type="OrthoDB" id="2384350at2759"/>
<dbReference type="PANTHER" id="PTHR14625:SF3">
    <property type="entry name" value="MICROCEPHALIN"/>
    <property type="match status" value="1"/>
</dbReference>
<feature type="compositionally biased region" description="Polar residues" evidence="1">
    <location>
        <begin position="325"/>
        <end position="334"/>
    </location>
</feature>
<dbReference type="InterPro" id="IPR022047">
    <property type="entry name" value="Microcephalin-like"/>
</dbReference>
<evidence type="ECO:0000313" key="3">
    <source>
        <dbReference type="EMBL" id="EPB92109.1"/>
    </source>
</evidence>
<evidence type="ECO:0000313" key="4">
    <source>
        <dbReference type="Proteomes" id="UP000014254"/>
    </source>
</evidence>
<dbReference type="EMBL" id="KE123902">
    <property type="protein sequence ID" value="EPB92109.1"/>
    <property type="molecule type" value="Genomic_DNA"/>
</dbReference>
<protein>
    <recommendedName>
        <fullName evidence="2">BRCT domain-containing protein</fullName>
    </recommendedName>
</protein>
<proteinExistence type="predicted"/>
<evidence type="ECO:0000259" key="2">
    <source>
        <dbReference type="PROSITE" id="PS50172"/>
    </source>
</evidence>
<feature type="region of interest" description="Disordered" evidence="1">
    <location>
        <begin position="617"/>
        <end position="663"/>
    </location>
</feature>
<reference evidence="4" key="1">
    <citation type="submission" date="2013-05" db="EMBL/GenBank/DDBJ databases">
        <title>The Genome sequence of Mucor circinelloides f. circinelloides 1006PhL.</title>
        <authorList>
            <consortium name="The Broad Institute Genomics Platform"/>
            <person name="Cuomo C."/>
            <person name="Earl A."/>
            <person name="Findley K."/>
            <person name="Lee S.C."/>
            <person name="Walker B."/>
            <person name="Young S."/>
            <person name="Zeng Q."/>
            <person name="Gargeya S."/>
            <person name="Fitzgerald M."/>
            <person name="Haas B."/>
            <person name="Abouelleil A."/>
            <person name="Allen A.W."/>
            <person name="Alvarado L."/>
            <person name="Arachchi H.M."/>
            <person name="Berlin A.M."/>
            <person name="Chapman S.B."/>
            <person name="Gainer-Dewar J."/>
            <person name="Goldberg J."/>
            <person name="Griggs A."/>
            <person name="Gujja S."/>
            <person name="Hansen M."/>
            <person name="Howarth C."/>
            <person name="Imamovic A."/>
            <person name="Ireland A."/>
            <person name="Larimer J."/>
            <person name="McCowan C."/>
            <person name="Murphy C."/>
            <person name="Pearson M."/>
            <person name="Poon T.W."/>
            <person name="Priest M."/>
            <person name="Roberts A."/>
            <person name="Saif S."/>
            <person name="Shea T."/>
            <person name="Sisk P."/>
            <person name="Sykes S."/>
            <person name="Wortman J."/>
            <person name="Nusbaum C."/>
            <person name="Birren B."/>
        </authorList>
    </citation>
    <scope>NUCLEOTIDE SEQUENCE [LARGE SCALE GENOMIC DNA]</scope>
    <source>
        <strain evidence="4">1006PhL</strain>
    </source>
</reference>
<dbReference type="Pfam" id="PF12738">
    <property type="entry name" value="PTCB-BRCT"/>
    <property type="match status" value="1"/>
</dbReference>
<dbReference type="Gene3D" id="3.40.50.10190">
    <property type="entry name" value="BRCT domain"/>
    <property type="match status" value="3"/>
</dbReference>